<gene>
    <name evidence="2" type="ORF">F3Y22_tig00008013pilonHSYRG00071</name>
</gene>
<protein>
    <recommendedName>
        <fullName evidence="1">RNase H type-1 domain-containing protein</fullName>
    </recommendedName>
</protein>
<keyword evidence="3" id="KW-1185">Reference proteome</keyword>
<organism evidence="2 3">
    <name type="scientific">Hibiscus syriacus</name>
    <name type="common">Rose of Sharon</name>
    <dbReference type="NCBI Taxonomy" id="106335"/>
    <lineage>
        <taxon>Eukaryota</taxon>
        <taxon>Viridiplantae</taxon>
        <taxon>Streptophyta</taxon>
        <taxon>Embryophyta</taxon>
        <taxon>Tracheophyta</taxon>
        <taxon>Spermatophyta</taxon>
        <taxon>Magnoliopsida</taxon>
        <taxon>eudicotyledons</taxon>
        <taxon>Gunneridae</taxon>
        <taxon>Pentapetalae</taxon>
        <taxon>rosids</taxon>
        <taxon>malvids</taxon>
        <taxon>Malvales</taxon>
        <taxon>Malvaceae</taxon>
        <taxon>Malvoideae</taxon>
        <taxon>Hibiscus</taxon>
    </lineage>
</organism>
<dbReference type="InterPro" id="IPR044730">
    <property type="entry name" value="RNase_H-like_dom_plant"/>
</dbReference>
<dbReference type="Pfam" id="PF13456">
    <property type="entry name" value="RVT_3"/>
    <property type="match status" value="1"/>
</dbReference>
<evidence type="ECO:0000259" key="1">
    <source>
        <dbReference type="Pfam" id="PF13456"/>
    </source>
</evidence>
<dbReference type="GO" id="GO:0003676">
    <property type="term" value="F:nucleic acid binding"/>
    <property type="evidence" value="ECO:0007669"/>
    <property type="project" value="InterPro"/>
</dbReference>
<name>A0A6A3CFC7_HIBSY</name>
<feature type="domain" description="RNase H type-1" evidence="1">
    <location>
        <begin position="521"/>
        <end position="605"/>
    </location>
</feature>
<dbReference type="AlphaFoldDB" id="A0A6A3CFC7"/>
<sequence>MLRENCNSSLPISETIASFSTAAARVEQSCLRLLGHEELLWKQKSTSNWVSFGDRNTKYFHSKALSKRPRISIRMIKLNDGEWCDNDDDLRAAATEHFSGLFSDRSRSTCTFPILDCFPKLSAADEIRALLNSVAPLKAPGVDGLLAKFFQKHWAVVGDTVCLSASVLYKLVTEIIVRRLQYIIPKLVGHHQISFIVGRNIQENIIINQEIMHSMNLKHDKFGWMAIKVDLQMAFDSLKWSFIRDTILEAAFPTSLSCLLPNHVCNSIEQLIRQFIWKSSHSDSAFPLVKWSTLAQPYKHGGINIRQPFLHNISLLWKVSNALITSPEALWIKVLPIGPIHLWRSSPLVQFNDDLVDTTGDWDWNRLIPILDTTAISHLHGVPSPRSSLGADRFHWLHGLLKVHIQPLLKVVGNRLLQSAHDPACSSCGASAEECRIAADMWNSIPHVRNRNTPTFFQQSLLDWLYENLSCSSLVQIHAPHLTLCYPMVSSGKRISFWAPSFKSFPNSMGTAAHGCLLPKHRWSIVQSELWGVLLGLELAWNHVSVQSFYRLIGSDAFELITSAKADSHLTLVRRIFEFLNRAWQVDFCLIKREANMAADFLAKFPGCADGVLRVFDTAPPAMIGILERDVLGPPYLRL</sequence>
<evidence type="ECO:0000313" key="2">
    <source>
        <dbReference type="EMBL" id="KAE8725849.1"/>
    </source>
</evidence>
<comment type="caution">
    <text evidence="2">The sequence shown here is derived from an EMBL/GenBank/DDBJ whole genome shotgun (WGS) entry which is preliminary data.</text>
</comment>
<proteinExistence type="predicted"/>
<dbReference type="PANTHER" id="PTHR46890">
    <property type="entry name" value="NON-LTR RETROLELEMENT REVERSE TRANSCRIPTASE-LIKE PROTEIN-RELATED"/>
    <property type="match status" value="1"/>
</dbReference>
<dbReference type="InterPro" id="IPR052343">
    <property type="entry name" value="Retrotransposon-Effector_Assoc"/>
</dbReference>
<dbReference type="InterPro" id="IPR002156">
    <property type="entry name" value="RNaseH_domain"/>
</dbReference>
<reference evidence="2" key="1">
    <citation type="submission" date="2019-09" db="EMBL/GenBank/DDBJ databases">
        <title>Draft genome information of white flower Hibiscus syriacus.</title>
        <authorList>
            <person name="Kim Y.-M."/>
        </authorList>
    </citation>
    <scope>NUCLEOTIDE SEQUENCE [LARGE SCALE GENOMIC DNA]</scope>
    <source>
        <strain evidence="2">YM2019G1</strain>
    </source>
</reference>
<dbReference type="PANTHER" id="PTHR46890:SF48">
    <property type="entry name" value="RNA-DIRECTED DNA POLYMERASE"/>
    <property type="match status" value="1"/>
</dbReference>
<dbReference type="GO" id="GO:0004523">
    <property type="term" value="F:RNA-DNA hybrid ribonuclease activity"/>
    <property type="evidence" value="ECO:0007669"/>
    <property type="project" value="InterPro"/>
</dbReference>
<accession>A0A6A3CFC7</accession>
<dbReference type="EMBL" id="VEPZ02000399">
    <property type="protein sequence ID" value="KAE8725849.1"/>
    <property type="molecule type" value="Genomic_DNA"/>
</dbReference>
<dbReference type="CDD" id="cd06222">
    <property type="entry name" value="RNase_H_like"/>
    <property type="match status" value="1"/>
</dbReference>
<evidence type="ECO:0000313" key="3">
    <source>
        <dbReference type="Proteomes" id="UP000436088"/>
    </source>
</evidence>
<dbReference type="Proteomes" id="UP000436088">
    <property type="component" value="Unassembled WGS sequence"/>
</dbReference>